<organism evidence="2 3">
    <name type="scientific">Bimuria novae-zelandiae CBS 107.79</name>
    <dbReference type="NCBI Taxonomy" id="1447943"/>
    <lineage>
        <taxon>Eukaryota</taxon>
        <taxon>Fungi</taxon>
        <taxon>Dikarya</taxon>
        <taxon>Ascomycota</taxon>
        <taxon>Pezizomycotina</taxon>
        <taxon>Dothideomycetes</taxon>
        <taxon>Pleosporomycetidae</taxon>
        <taxon>Pleosporales</taxon>
        <taxon>Massarineae</taxon>
        <taxon>Didymosphaeriaceae</taxon>
        <taxon>Bimuria</taxon>
    </lineage>
</organism>
<dbReference type="OrthoDB" id="3798901at2759"/>
<dbReference type="Proteomes" id="UP000800036">
    <property type="component" value="Unassembled WGS sequence"/>
</dbReference>
<accession>A0A6A5UIQ8</accession>
<dbReference type="EMBL" id="ML976800">
    <property type="protein sequence ID" value="KAF1964220.1"/>
    <property type="molecule type" value="Genomic_DNA"/>
</dbReference>
<evidence type="ECO:0000313" key="3">
    <source>
        <dbReference type="Proteomes" id="UP000800036"/>
    </source>
</evidence>
<protein>
    <submittedName>
        <fullName evidence="2">Uncharacterized protein</fullName>
    </submittedName>
</protein>
<feature type="region of interest" description="Disordered" evidence="1">
    <location>
        <begin position="142"/>
        <end position="167"/>
    </location>
</feature>
<evidence type="ECO:0000313" key="2">
    <source>
        <dbReference type="EMBL" id="KAF1964220.1"/>
    </source>
</evidence>
<name>A0A6A5UIQ8_9PLEO</name>
<sequence>MIRPRLNSIKPEAGNGISEAESQVEKWFLKTENGAFSWSSHCYMDRNTANPLCKAMSYPGLLPDSDPKKDYVTFSVPNHKVIRRITKNLEDDENLRVQVSGKVLGKKLDEIAILFKRYEIDSSPIEGRQELRVRLYVPKPPEPRSTLAAKGNSGDTRESQEVPARSMKPNYVIHEPSRFRNKAGQGEMNVSIAVHQWRTYFLGYDSIEQPRDRLRLHTIKESILEA</sequence>
<gene>
    <name evidence="2" type="ORF">BU23DRAFT_575876</name>
</gene>
<reference evidence="2" key="1">
    <citation type="journal article" date="2020" name="Stud. Mycol.">
        <title>101 Dothideomycetes genomes: a test case for predicting lifestyles and emergence of pathogens.</title>
        <authorList>
            <person name="Haridas S."/>
            <person name="Albert R."/>
            <person name="Binder M."/>
            <person name="Bloem J."/>
            <person name="Labutti K."/>
            <person name="Salamov A."/>
            <person name="Andreopoulos B."/>
            <person name="Baker S."/>
            <person name="Barry K."/>
            <person name="Bills G."/>
            <person name="Bluhm B."/>
            <person name="Cannon C."/>
            <person name="Castanera R."/>
            <person name="Culley D."/>
            <person name="Daum C."/>
            <person name="Ezra D."/>
            <person name="Gonzalez J."/>
            <person name="Henrissat B."/>
            <person name="Kuo A."/>
            <person name="Liang C."/>
            <person name="Lipzen A."/>
            <person name="Lutzoni F."/>
            <person name="Magnuson J."/>
            <person name="Mondo S."/>
            <person name="Nolan M."/>
            <person name="Ohm R."/>
            <person name="Pangilinan J."/>
            <person name="Park H.-J."/>
            <person name="Ramirez L."/>
            <person name="Alfaro M."/>
            <person name="Sun H."/>
            <person name="Tritt A."/>
            <person name="Yoshinaga Y."/>
            <person name="Zwiers L.-H."/>
            <person name="Turgeon B."/>
            <person name="Goodwin S."/>
            <person name="Spatafora J."/>
            <person name="Crous P."/>
            <person name="Grigoriev I."/>
        </authorList>
    </citation>
    <scope>NUCLEOTIDE SEQUENCE</scope>
    <source>
        <strain evidence="2">CBS 107.79</strain>
    </source>
</reference>
<evidence type="ECO:0000256" key="1">
    <source>
        <dbReference type="SAM" id="MobiDB-lite"/>
    </source>
</evidence>
<keyword evidence="3" id="KW-1185">Reference proteome</keyword>
<dbReference type="AlphaFoldDB" id="A0A6A5UIQ8"/>
<proteinExistence type="predicted"/>